<dbReference type="EC" id="3.1.21.3" evidence="3"/>
<organism evidence="3 4">
    <name type="scientific">Calidithermus roseus</name>
    <dbReference type="NCBI Taxonomy" id="1644118"/>
    <lineage>
        <taxon>Bacteria</taxon>
        <taxon>Thermotogati</taxon>
        <taxon>Deinococcota</taxon>
        <taxon>Deinococci</taxon>
        <taxon>Thermales</taxon>
        <taxon>Thermaceae</taxon>
        <taxon>Calidithermus</taxon>
    </lineage>
</organism>
<dbReference type="GO" id="GO:0009035">
    <property type="term" value="F:type I site-specific deoxyribonuclease activity"/>
    <property type="evidence" value="ECO:0007669"/>
    <property type="project" value="UniProtKB-EC"/>
</dbReference>
<evidence type="ECO:0000259" key="2">
    <source>
        <dbReference type="PROSITE" id="PS51192"/>
    </source>
</evidence>
<dbReference type="InterPro" id="IPR006935">
    <property type="entry name" value="Helicase/UvrB_N"/>
</dbReference>
<protein>
    <submittedName>
        <fullName evidence="3">Type-1 restriction enzyme R protein</fullName>
        <ecNumber evidence="3">3.1.21.3</ecNumber>
    </submittedName>
</protein>
<dbReference type="SUPFAM" id="SSF52540">
    <property type="entry name" value="P-loop containing nucleoside triphosphate hydrolases"/>
    <property type="match status" value="1"/>
</dbReference>
<dbReference type="Pfam" id="PF08463">
    <property type="entry name" value="EcoEI_R_C"/>
    <property type="match status" value="1"/>
</dbReference>
<sequence length="810" mass="90936">MFPPDSDYRDERLSESDTRSKLIDPALRLRGWTEAHIRREETAGAIDIVDGRGKRRRGRTDYTLRVRVTPDAQPVAVALLEAKKNQLPPDHGLEQARLYADSKRLNVPFVFSSNGYFWVMFDRSTGLTSEPRPMSEFPTPEELRARYEAMMGFRLDSPAARPLLVRYPGGEGTRRYYQDAAIRATLEKLARDATQEKPGRALLTLATGAGKTFIAVQLLKRVADAGQLRRALFICDRDELRQQALAAFTNVFGTDAAEVKRNPDGSNHAKNARIHIATYQTLDVGNEDGTANFLLEHYPENYFSHIIIDECHRSAWGKWSQVLLRNPDAVQIGLTATPRQLKLPEKTAGALEDEAITADNIRHFGEPVYEYDLAQGIEDGYLAACEVVRAQVDIDETGLSIDQILALKPVDAITGRPLSREELEELYEKTSFEDRIMLPDRVKAMCADLFQRLLETGGPEQKTVIFCVRDAHAQAVAREMGNLYAEWCRENGQAPKEYYAFKCTAASGGNDQLADLRGSSNSHFVATTVDLLTTGVDVPCLRNVVFFRYVQSPIAFYQMVGRGTRIDLASDKLMFRVYDYTDASRLFGEAFLTRYTRPEGSKEGEPGDEEGPGPDNPQPPPQPIPQVEGVSVLVRPAGRLVVAQVDGQEKLIPIEEYKERLSERLVQAAPDLEHFRRAWVHPDERRQLVDHLVRSGYSPKVVQVVEEMTDYDLYDVLAALGYGMNPLTRLQRAGAFGYKHRDWMGTMPRRTAATVLAIANQFSRSGTEALESPQIFNVPEVVRAGGLPALKELGEPREVLRQTKERMFEA</sequence>
<dbReference type="PANTHER" id="PTHR47396">
    <property type="entry name" value="TYPE I RESTRICTION ENZYME ECOKI R PROTEIN"/>
    <property type="match status" value="1"/>
</dbReference>
<dbReference type="AlphaFoldDB" id="A0A399EV00"/>
<keyword evidence="3" id="KW-0378">Hydrolase</keyword>
<dbReference type="Gene3D" id="3.90.1570.30">
    <property type="match status" value="1"/>
</dbReference>
<evidence type="ECO:0000313" key="4">
    <source>
        <dbReference type="Proteomes" id="UP000265341"/>
    </source>
</evidence>
<dbReference type="Pfam" id="PF04851">
    <property type="entry name" value="ResIII"/>
    <property type="match status" value="1"/>
</dbReference>
<dbReference type="GO" id="GO:0006304">
    <property type="term" value="P:DNA modification"/>
    <property type="evidence" value="ECO:0007669"/>
    <property type="project" value="InterPro"/>
</dbReference>
<dbReference type="OrthoDB" id="9758243at2"/>
<comment type="caution">
    <text evidence="3">The sequence shown here is derived from an EMBL/GenBank/DDBJ whole genome shotgun (WGS) entry which is preliminary data.</text>
</comment>
<evidence type="ECO:0000313" key="3">
    <source>
        <dbReference type="EMBL" id="RIH87455.1"/>
    </source>
</evidence>
<dbReference type="Pfam" id="PF00271">
    <property type="entry name" value="Helicase_C"/>
    <property type="match status" value="1"/>
</dbReference>
<dbReference type="InterPro" id="IPR013670">
    <property type="entry name" value="EcoEI_R_C_dom"/>
</dbReference>
<feature type="compositionally biased region" description="Pro residues" evidence="1">
    <location>
        <begin position="614"/>
        <end position="624"/>
    </location>
</feature>
<dbReference type="Proteomes" id="UP000265341">
    <property type="component" value="Unassembled WGS sequence"/>
</dbReference>
<dbReference type="PROSITE" id="PS51192">
    <property type="entry name" value="HELICASE_ATP_BIND_1"/>
    <property type="match status" value="1"/>
</dbReference>
<gene>
    <name evidence="3" type="primary">hsdR</name>
    <name evidence="3" type="ORF">Mrose_01292</name>
</gene>
<feature type="domain" description="Helicase ATP-binding" evidence="2">
    <location>
        <begin position="192"/>
        <end position="356"/>
    </location>
</feature>
<dbReference type="GO" id="GO:0003677">
    <property type="term" value="F:DNA binding"/>
    <property type="evidence" value="ECO:0007669"/>
    <property type="project" value="InterPro"/>
</dbReference>
<dbReference type="EMBL" id="QWLA01000019">
    <property type="protein sequence ID" value="RIH87455.1"/>
    <property type="molecule type" value="Genomic_DNA"/>
</dbReference>
<dbReference type="GO" id="GO:0005829">
    <property type="term" value="C:cytosol"/>
    <property type="evidence" value="ECO:0007669"/>
    <property type="project" value="TreeGrafter"/>
</dbReference>
<dbReference type="PANTHER" id="PTHR47396:SF1">
    <property type="entry name" value="ATP-DEPENDENT HELICASE IRC3-RELATED"/>
    <property type="match status" value="1"/>
</dbReference>
<dbReference type="InterPro" id="IPR027417">
    <property type="entry name" value="P-loop_NTPase"/>
</dbReference>
<dbReference type="SMART" id="SM00487">
    <property type="entry name" value="DEXDc"/>
    <property type="match status" value="1"/>
</dbReference>
<dbReference type="InterPro" id="IPR050742">
    <property type="entry name" value="Helicase_Restrict-Modif_Enz"/>
</dbReference>
<evidence type="ECO:0000256" key="1">
    <source>
        <dbReference type="SAM" id="MobiDB-lite"/>
    </source>
</evidence>
<keyword evidence="4" id="KW-1185">Reference proteome</keyword>
<dbReference type="RefSeq" id="WP_119276645.1">
    <property type="nucleotide sequence ID" value="NZ_QWLA01000019.1"/>
</dbReference>
<feature type="region of interest" description="Disordered" evidence="1">
    <location>
        <begin position="597"/>
        <end position="626"/>
    </location>
</feature>
<dbReference type="GO" id="GO:0005524">
    <property type="term" value="F:ATP binding"/>
    <property type="evidence" value="ECO:0007669"/>
    <property type="project" value="InterPro"/>
</dbReference>
<dbReference type="InterPro" id="IPR001650">
    <property type="entry name" value="Helicase_C-like"/>
</dbReference>
<proteinExistence type="predicted"/>
<name>A0A399EV00_9DEIN</name>
<dbReference type="Gene3D" id="3.40.50.300">
    <property type="entry name" value="P-loop containing nucleotide triphosphate hydrolases"/>
    <property type="match status" value="2"/>
</dbReference>
<reference evidence="3 4" key="1">
    <citation type="submission" date="2018-08" db="EMBL/GenBank/DDBJ databases">
        <title>Meiothermus roseus NBRC 110900 genome sequencing project.</title>
        <authorList>
            <person name="Da Costa M.S."/>
            <person name="Albuquerque L."/>
            <person name="Raposo P."/>
            <person name="Froufe H.J.C."/>
            <person name="Barroso C.S."/>
            <person name="Egas C."/>
        </authorList>
    </citation>
    <scope>NUCLEOTIDE SEQUENCE [LARGE SCALE GENOMIC DNA]</scope>
    <source>
        <strain evidence="3 4">NBRC 110900</strain>
    </source>
</reference>
<dbReference type="InterPro" id="IPR014001">
    <property type="entry name" value="Helicase_ATP-bd"/>
</dbReference>
<accession>A0A399EV00</accession>